<comment type="caution">
    <text evidence="1">The sequence shown here is derived from an EMBL/GenBank/DDBJ whole genome shotgun (WGS) entry which is preliminary data.</text>
</comment>
<proteinExistence type="predicted"/>
<sequence>MDDTVIKEEVIEEEFNFTFKNYGFVEVKQEEFEQKPEYLLEKDLEINSSKLFGADEPDDEFFEAVKLKKVSITGTTKLECGICQKMMPKNLLKLFKSEENKTVLAEIFKIERLIDPKRIFVCVSHIQKIIDDYDGKLKRPSTPFEHLLRSFIRQNKKLMKDKTSSRADCKIGVFLEQKIRNEPIDFFGNNNSDEFFDDIEMEPGECASEIEKEMNEAVVKEEAIDEEYDFAYNDEEFVGVKKK</sequence>
<evidence type="ECO:0000313" key="2">
    <source>
        <dbReference type="Proteomes" id="UP000230233"/>
    </source>
</evidence>
<name>A0A2G5SI05_9PELO</name>
<dbReference type="Proteomes" id="UP000230233">
    <property type="component" value="Unassembled WGS sequence"/>
</dbReference>
<dbReference type="InterPro" id="IPR040129">
    <property type="entry name" value="Lin-15B-like"/>
</dbReference>
<dbReference type="EMBL" id="PDUG01000007">
    <property type="protein sequence ID" value="PIC14657.1"/>
    <property type="molecule type" value="Genomic_DNA"/>
</dbReference>
<dbReference type="GO" id="GO:0040027">
    <property type="term" value="P:negative regulation of vulval development"/>
    <property type="evidence" value="ECO:0007669"/>
    <property type="project" value="InterPro"/>
</dbReference>
<protein>
    <submittedName>
        <fullName evidence="1">Uncharacterized protein</fullName>
    </submittedName>
</protein>
<accession>A0A2G5SI05</accession>
<evidence type="ECO:0000313" key="1">
    <source>
        <dbReference type="EMBL" id="PIC14657.1"/>
    </source>
</evidence>
<dbReference type="PANTHER" id="PTHR22716">
    <property type="entry name" value="ETS CLASS TRANSCRIPTION FACTOR-RELATED-RELATED"/>
    <property type="match status" value="1"/>
</dbReference>
<dbReference type="PANTHER" id="PTHR22716:SF1">
    <property type="entry name" value="ETS CLASS TRANSCRIPTION FACTOR-RELATED"/>
    <property type="match status" value="1"/>
</dbReference>
<organism evidence="1 2">
    <name type="scientific">Caenorhabditis nigoni</name>
    <dbReference type="NCBI Taxonomy" id="1611254"/>
    <lineage>
        <taxon>Eukaryota</taxon>
        <taxon>Metazoa</taxon>
        <taxon>Ecdysozoa</taxon>
        <taxon>Nematoda</taxon>
        <taxon>Chromadorea</taxon>
        <taxon>Rhabditida</taxon>
        <taxon>Rhabditina</taxon>
        <taxon>Rhabditomorpha</taxon>
        <taxon>Rhabditoidea</taxon>
        <taxon>Rhabditidae</taxon>
        <taxon>Peloderinae</taxon>
        <taxon>Caenorhabditis</taxon>
    </lineage>
</organism>
<keyword evidence="2" id="KW-1185">Reference proteome</keyword>
<gene>
    <name evidence="1" type="ORF">B9Z55_026891</name>
</gene>
<reference evidence="2" key="1">
    <citation type="submission" date="2017-10" db="EMBL/GenBank/DDBJ databases">
        <title>Rapid genome shrinkage in a self-fertile nematode reveals novel sperm competition proteins.</title>
        <authorList>
            <person name="Yin D."/>
            <person name="Schwarz E.M."/>
            <person name="Thomas C.G."/>
            <person name="Felde R.L."/>
            <person name="Korf I.F."/>
            <person name="Cutter A.D."/>
            <person name="Schartner C.M."/>
            <person name="Ralston E.J."/>
            <person name="Meyer B.J."/>
            <person name="Haag E.S."/>
        </authorList>
    </citation>
    <scope>NUCLEOTIDE SEQUENCE [LARGE SCALE GENOMIC DNA]</scope>
    <source>
        <strain evidence="2">JU1422</strain>
    </source>
</reference>
<dbReference type="AlphaFoldDB" id="A0A2G5SI05"/>